<dbReference type="EMBL" id="AZEA01000004">
    <property type="protein sequence ID" value="KRK88991.1"/>
    <property type="molecule type" value="Genomic_DNA"/>
</dbReference>
<accession>A0A0R1KZE4</accession>
<gene>
    <name evidence="3" type="ORF">FD17_GL001950</name>
</gene>
<evidence type="ECO:0000256" key="2">
    <source>
        <dbReference type="SAM" id="Phobius"/>
    </source>
</evidence>
<evidence type="ECO:0000313" key="3">
    <source>
        <dbReference type="EMBL" id="KRK88991.1"/>
    </source>
</evidence>
<dbReference type="PATRIC" id="fig|1423808.3.peg.1976"/>
<protein>
    <submittedName>
        <fullName evidence="3">Small membrane protein</fullName>
    </submittedName>
</protein>
<sequence>MAIDDNKKGDGKPLTREQYRKLKLQQEEDFEARDKRRVQVEREYARKHQQGEPIAQPEPQPTTRAHENVKPAEDFKTPRWHRINRKLNWTITILILLMVVVFLVLFFVN</sequence>
<evidence type="ECO:0000313" key="4">
    <source>
        <dbReference type="Proteomes" id="UP000051581"/>
    </source>
</evidence>
<dbReference type="AlphaFoldDB" id="A0A0R1KZE4"/>
<feature type="transmembrane region" description="Helical" evidence="2">
    <location>
        <begin position="87"/>
        <end position="108"/>
    </location>
</feature>
<keyword evidence="2" id="KW-0812">Transmembrane</keyword>
<keyword evidence="4" id="KW-1185">Reference proteome</keyword>
<reference evidence="3 4" key="1">
    <citation type="journal article" date="2015" name="Genome Announc.">
        <title>Expanding the biotechnology potential of lactobacilli through comparative genomics of 213 strains and associated genera.</title>
        <authorList>
            <person name="Sun Z."/>
            <person name="Harris H.M."/>
            <person name="McCann A."/>
            <person name="Guo C."/>
            <person name="Argimon S."/>
            <person name="Zhang W."/>
            <person name="Yang X."/>
            <person name="Jeffery I.B."/>
            <person name="Cooney J.C."/>
            <person name="Kagawa T.F."/>
            <person name="Liu W."/>
            <person name="Song Y."/>
            <person name="Salvetti E."/>
            <person name="Wrobel A."/>
            <person name="Rasinkangas P."/>
            <person name="Parkhill J."/>
            <person name="Rea M.C."/>
            <person name="O'Sullivan O."/>
            <person name="Ritari J."/>
            <person name="Douillard F.P."/>
            <person name="Paul Ross R."/>
            <person name="Yang R."/>
            <person name="Briner A.E."/>
            <person name="Felis G.E."/>
            <person name="de Vos W.M."/>
            <person name="Barrangou R."/>
            <person name="Klaenhammer T.R."/>
            <person name="Caufield P.W."/>
            <person name="Cui Y."/>
            <person name="Zhang H."/>
            <person name="O'Toole P.W."/>
        </authorList>
    </citation>
    <scope>NUCLEOTIDE SEQUENCE [LARGE SCALE GENOMIC DNA]</scope>
    <source>
        <strain evidence="3 4">DSM 19904</strain>
    </source>
</reference>
<feature type="region of interest" description="Disordered" evidence="1">
    <location>
        <begin position="42"/>
        <end position="73"/>
    </location>
</feature>
<proteinExistence type="predicted"/>
<dbReference type="OrthoDB" id="2324298at2"/>
<comment type="caution">
    <text evidence="3">The sequence shown here is derived from an EMBL/GenBank/DDBJ whole genome shotgun (WGS) entry which is preliminary data.</text>
</comment>
<evidence type="ECO:0000256" key="1">
    <source>
        <dbReference type="SAM" id="MobiDB-lite"/>
    </source>
</evidence>
<organism evidence="3 4">
    <name type="scientific">Lentilactobacillus sunkii DSM 19904</name>
    <dbReference type="NCBI Taxonomy" id="1423808"/>
    <lineage>
        <taxon>Bacteria</taxon>
        <taxon>Bacillati</taxon>
        <taxon>Bacillota</taxon>
        <taxon>Bacilli</taxon>
        <taxon>Lactobacillales</taxon>
        <taxon>Lactobacillaceae</taxon>
        <taxon>Lentilactobacillus</taxon>
    </lineage>
</organism>
<dbReference type="Proteomes" id="UP000051581">
    <property type="component" value="Unassembled WGS sequence"/>
</dbReference>
<dbReference type="RefSeq" id="WP_057824041.1">
    <property type="nucleotide sequence ID" value="NZ_AZEA01000004.1"/>
</dbReference>
<name>A0A0R1KZE4_9LACO</name>
<keyword evidence="2" id="KW-1133">Transmembrane helix</keyword>
<keyword evidence="2" id="KW-0472">Membrane</keyword>
<feature type="compositionally biased region" description="Basic and acidic residues" evidence="1">
    <location>
        <begin position="64"/>
        <end position="73"/>
    </location>
</feature>